<keyword evidence="3 6" id="KW-1133">Transmembrane helix</keyword>
<evidence type="ECO:0000256" key="5">
    <source>
        <dbReference type="SAM" id="Coils"/>
    </source>
</evidence>
<proteinExistence type="predicted"/>
<dbReference type="InterPro" id="IPR005821">
    <property type="entry name" value="Ion_trans_dom"/>
</dbReference>
<keyword evidence="2 6" id="KW-0812">Transmembrane</keyword>
<feature type="domain" description="Ion transport" evidence="7">
    <location>
        <begin position="21"/>
        <end position="226"/>
    </location>
</feature>
<evidence type="ECO:0000313" key="8">
    <source>
        <dbReference type="EMBL" id="TKB52752.1"/>
    </source>
</evidence>
<evidence type="ECO:0000259" key="7">
    <source>
        <dbReference type="Pfam" id="PF00520"/>
    </source>
</evidence>
<feature type="transmembrane region" description="Helical" evidence="6">
    <location>
        <begin position="14"/>
        <end position="32"/>
    </location>
</feature>
<dbReference type="AlphaFoldDB" id="A0A4U1BLC3"/>
<dbReference type="InterPro" id="IPR043203">
    <property type="entry name" value="VGCC_Ca_Na"/>
</dbReference>
<evidence type="ECO:0000256" key="2">
    <source>
        <dbReference type="ARBA" id="ARBA00022692"/>
    </source>
</evidence>
<gene>
    <name evidence="8" type="ORF">FCL42_15700</name>
</gene>
<accession>A0A4U1BLC3</accession>
<keyword evidence="5" id="KW-0175">Coiled coil</keyword>
<keyword evidence="4 6" id="KW-0472">Membrane</keyword>
<keyword evidence="9" id="KW-1185">Reference proteome</keyword>
<evidence type="ECO:0000256" key="6">
    <source>
        <dbReference type="SAM" id="Phobius"/>
    </source>
</evidence>
<feature type="coiled-coil region" evidence="5">
    <location>
        <begin position="230"/>
        <end position="257"/>
    </location>
</feature>
<name>A0A4U1BLC3_9GAMM</name>
<sequence>MNAIISRVREYRGLSEQALCTLIVVQCVLLVVDKTVNNALAVESIQVVIDLLFLIDLGVKINKYGVEYFKKPMNVADLFIVLLSVAGHFFVADAQALTALRIIRLLRMLRILSLIPHVESVVSGVGRSIKASRGVFLMLLVLLTFFSVCGYLLFHNVLPSHFSDPFVASYTVFSLFTVEGWNEVPALVQQGSLDYYLIRAYVIAVIVFGSFFALSLANAIFIDEMVLDNNHELEVRIEGLTHTIEKQNQQIQQLTEIINKMK</sequence>
<evidence type="ECO:0000256" key="1">
    <source>
        <dbReference type="ARBA" id="ARBA00004141"/>
    </source>
</evidence>
<evidence type="ECO:0000313" key="9">
    <source>
        <dbReference type="Proteomes" id="UP000305675"/>
    </source>
</evidence>
<dbReference type="GO" id="GO:0005248">
    <property type="term" value="F:voltage-gated sodium channel activity"/>
    <property type="evidence" value="ECO:0007669"/>
    <property type="project" value="TreeGrafter"/>
</dbReference>
<dbReference type="PANTHER" id="PTHR10037:SF62">
    <property type="entry name" value="SODIUM CHANNEL PROTEIN 60E"/>
    <property type="match status" value="1"/>
</dbReference>
<dbReference type="Gene3D" id="1.10.287.70">
    <property type="match status" value="1"/>
</dbReference>
<evidence type="ECO:0000256" key="3">
    <source>
        <dbReference type="ARBA" id="ARBA00022989"/>
    </source>
</evidence>
<comment type="caution">
    <text evidence="8">The sequence shown here is derived from an EMBL/GenBank/DDBJ whole genome shotgun (WGS) entry which is preliminary data.</text>
</comment>
<feature type="transmembrane region" description="Helical" evidence="6">
    <location>
        <begin position="79"/>
        <end position="103"/>
    </location>
</feature>
<dbReference type="GO" id="GO:0001518">
    <property type="term" value="C:voltage-gated sodium channel complex"/>
    <property type="evidence" value="ECO:0007669"/>
    <property type="project" value="TreeGrafter"/>
</dbReference>
<dbReference type="Gene3D" id="1.20.120.350">
    <property type="entry name" value="Voltage-gated potassium channels. Chain C"/>
    <property type="match status" value="1"/>
</dbReference>
<comment type="subcellular location">
    <subcellularLocation>
        <location evidence="1">Membrane</location>
        <topology evidence="1">Multi-pass membrane protein</topology>
    </subcellularLocation>
</comment>
<dbReference type="Pfam" id="PF00520">
    <property type="entry name" value="Ion_trans"/>
    <property type="match status" value="1"/>
</dbReference>
<dbReference type="EMBL" id="SWCJ01000014">
    <property type="protein sequence ID" value="TKB52752.1"/>
    <property type="molecule type" value="Genomic_DNA"/>
</dbReference>
<dbReference type="RefSeq" id="WP_136864375.1">
    <property type="nucleotide sequence ID" value="NZ_SWCJ01000014.1"/>
</dbReference>
<evidence type="ECO:0000256" key="4">
    <source>
        <dbReference type="ARBA" id="ARBA00023136"/>
    </source>
</evidence>
<protein>
    <submittedName>
        <fullName evidence="8">Ion transporter</fullName>
    </submittedName>
</protein>
<feature type="transmembrane region" description="Helical" evidence="6">
    <location>
        <begin position="200"/>
        <end position="222"/>
    </location>
</feature>
<organism evidence="8 9">
    <name type="scientific">Ferrimonas aestuarii</name>
    <dbReference type="NCBI Taxonomy" id="2569539"/>
    <lineage>
        <taxon>Bacteria</taxon>
        <taxon>Pseudomonadati</taxon>
        <taxon>Pseudomonadota</taxon>
        <taxon>Gammaproteobacteria</taxon>
        <taxon>Alteromonadales</taxon>
        <taxon>Ferrimonadaceae</taxon>
        <taxon>Ferrimonas</taxon>
    </lineage>
</organism>
<dbReference type="PANTHER" id="PTHR10037">
    <property type="entry name" value="VOLTAGE-GATED CATION CHANNEL CALCIUM AND SODIUM"/>
    <property type="match status" value="1"/>
</dbReference>
<dbReference type="InterPro" id="IPR027359">
    <property type="entry name" value="Volt_channel_dom_sf"/>
</dbReference>
<reference evidence="8 9" key="1">
    <citation type="submission" date="2019-04" db="EMBL/GenBank/DDBJ databases">
        <authorList>
            <person name="Hwang J.C."/>
        </authorList>
    </citation>
    <scope>NUCLEOTIDE SEQUENCE [LARGE SCALE GENOMIC DNA]</scope>
    <source>
        <strain evidence="8 9">IMCC35002</strain>
    </source>
</reference>
<feature type="transmembrane region" description="Helical" evidence="6">
    <location>
        <begin position="135"/>
        <end position="154"/>
    </location>
</feature>
<dbReference type="Proteomes" id="UP000305675">
    <property type="component" value="Unassembled WGS sequence"/>
</dbReference>
<dbReference type="OrthoDB" id="5297065at2"/>
<dbReference type="SUPFAM" id="SSF81324">
    <property type="entry name" value="Voltage-gated potassium channels"/>
    <property type="match status" value="1"/>
</dbReference>